<keyword evidence="1" id="KW-0472">Membrane</keyword>
<feature type="transmembrane region" description="Helical" evidence="1">
    <location>
        <begin position="43"/>
        <end position="61"/>
    </location>
</feature>
<evidence type="ECO:0000313" key="3">
    <source>
        <dbReference type="EMBL" id="KKR33817.1"/>
    </source>
</evidence>
<feature type="transmembrane region" description="Helical" evidence="1">
    <location>
        <begin position="111"/>
        <end position="129"/>
    </location>
</feature>
<dbReference type="PANTHER" id="PTHR31302">
    <property type="entry name" value="TRANSMEMBRANE PROTEIN WITH METALLOPHOSPHOESTERASE DOMAIN-RELATED"/>
    <property type="match status" value="1"/>
</dbReference>
<comment type="caution">
    <text evidence="3">The sequence shown here is derived from an EMBL/GenBank/DDBJ whole genome shotgun (WGS) entry which is preliminary data.</text>
</comment>
<sequence length="371" mass="41609">MKIILIIITLVSGLAVILASHYFLYSTAVKFFDISDKKIKLIISVLLSILSVSFILASIMVHWMENVITRNFYLVAGIWLGWLTLLLIACLLLWLLFILSKPFGMVLNFKIIAAIFFAISFFVTAYSIVNAKRIVIKEIEVFVKNLPAQWENKVLLQVSDVHLGAINGTSFITEIVQTINQLEPEAVFITGDYFDGMDGLLDDFVEPLNNINAPQGIYFITGNHETYLGVDKVKAALSRSKIVLMDDKMIDLDGLALIGINHPVGGEKKDLADIIKANNPKKPIVLLYHIPKQIEQAKDAGVDLMLSGHTHKGQIWPYGYITRSIFGEYHYGLNQEDDFTQYTTSGVGTWGPMMRIGTQSEIVKIRLKNKP</sequence>
<dbReference type="GO" id="GO:0016787">
    <property type="term" value="F:hydrolase activity"/>
    <property type="evidence" value="ECO:0007669"/>
    <property type="project" value="InterPro"/>
</dbReference>
<feature type="domain" description="Calcineurin-like phosphoesterase" evidence="2">
    <location>
        <begin position="155"/>
        <end position="312"/>
    </location>
</feature>
<dbReference type="Gene3D" id="3.60.21.10">
    <property type="match status" value="1"/>
</dbReference>
<dbReference type="InterPro" id="IPR004843">
    <property type="entry name" value="Calcineurin-like_PHP"/>
</dbReference>
<evidence type="ECO:0000313" key="4">
    <source>
        <dbReference type="Proteomes" id="UP000034137"/>
    </source>
</evidence>
<keyword evidence="1" id="KW-1133">Transmembrane helix</keyword>
<name>A0A0G0T7J5_9BACT</name>
<protein>
    <submittedName>
        <fullName evidence="3">Metallophosphoesterase</fullName>
    </submittedName>
</protein>
<accession>A0A0G0T7J5</accession>
<reference evidence="3 4" key="1">
    <citation type="journal article" date="2015" name="Nature">
        <title>rRNA introns, odd ribosomes, and small enigmatic genomes across a large radiation of phyla.</title>
        <authorList>
            <person name="Brown C.T."/>
            <person name="Hug L.A."/>
            <person name="Thomas B.C."/>
            <person name="Sharon I."/>
            <person name="Castelle C.J."/>
            <person name="Singh A."/>
            <person name="Wilkins M.J."/>
            <person name="Williams K.H."/>
            <person name="Banfield J.F."/>
        </authorList>
    </citation>
    <scope>NUCLEOTIDE SEQUENCE [LARGE SCALE GENOMIC DNA]</scope>
</reference>
<gene>
    <name evidence="3" type="ORF">UT64_C0003G0038</name>
</gene>
<proteinExistence type="predicted"/>
<dbReference type="InterPro" id="IPR051158">
    <property type="entry name" value="Metallophosphoesterase_sf"/>
</dbReference>
<dbReference type="PANTHER" id="PTHR31302:SF0">
    <property type="entry name" value="TRANSMEMBRANE PROTEIN WITH METALLOPHOSPHOESTERASE DOMAIN"/>
    <property type="match status" value="1"/>
</dbReference>
<organism evidence="3 4">
    <name type="scientific">Candidatus Falkowbacteria bacterium GW2011_GWF2_39_8</name>
    <dbReference type="NCBI Taxonomy" id="1618642"/>
    <lineage>
        <taxon>Bacteria</taxon>
        <taxon>Candidatus Falkowiibacteriota</taxon>
    </lineage>
</organism>
<dbReference type="CDD" id="cd07385">
    <property type="entry name" value="MPP_YkuE_C"/>
    <property type="match status" value="1"/>
</dbReference>
<dbReference type="AlphaFoldDB" id="A0A0G0T7J5"/>
<keyword evidence="1" id="KW-0812">Transmembrane</keyword>
<evidence type="ECO:0000259" key="2">
    <source>
        <dbReference type="Pfam" id="PF00149"/>
    </source>
</evidence>
<dbReference type="SUPFAM" id="SSF56300">
    <property type="entry name" value="Metallo-dependent phosphatases"/>
    <property type="match status" value="1"/>
</dbReference>
<dbReference type="EMBL" id="LBXO01000003">
    <property type="protein sequence ID" value="KKR33817.1"/>
    <property type="molecule type" value="Genomic_DNA"/>
</dbReference>
<dbReference type="InterPro" id="IPR029052">
    <property type="entry name" value="Metallo-depent_PP-like"/>
</dbReference>
<evidence type="ECO:0000256" key="1">
    <source>
        <dbReference type="SAM" id="Phobius"/>
    </source>
</evidence>
<feature type="transmembrane region" description="Helical" evidence="1">
    <location>
        <begin position="73"/>
        <end position="99"/>
    </location>
</feature>
<dbReference type="Pfam" id="PF00149">
    <property type="entry name" value="Metallophos"/>
    <property type="match status" value="1"/>
</dbReference>
<dbReference type="Proteomes" id="UP000034137">
    <property type="component" value="Unassembled WGS sequence"/>
</dbReference>